<protein>
    <recommendedName>
        <fullName evidence="1">LexA repressor DNA-binding domain-containing protein</fullName>
    </recommendedName>
</protein>
<accession>A0ABQ3QEI9</accession>
<dbReference type="InterPro" id="IPR006199">
    <property type="entry name" value="LexA_DNA-bd_dom"/>
</dbReference>
<dbReference type="Proteomes" id="UP001050808">
    <property type="component" value="Unassembled WGS sequence"/>
</dbReference>
<evidence type="ECO:0000259" key="1">
    <source>
        <dbReference type="Pfam" id="PF01726"/>
    </source>
</evidence>
<evidence type="ECO:0000313" key="3">
    <source>
        <dbReference type="Proteomes" id="UP001050808"/>
    </source>
</evidence>
<name>A0ABQ3QEI9_9ACTN</name>
<gene>
    <name evidence="2" type="ORF">Sviol_00950</name>
</gene>
<dbReference type="Gene3D" id="1.10.10.10">
    <property type="entry name" value="Winged helix-like DNA-binding domain superfamily/Winged helix DNA-binding domain"/>
    <property type="match status" value="1"/>
</dbReference>
<evidence type="ECO:0000313" key="2">
    <source>
        <dbReference type="EMBL" id="GHI35687.1"/>
    </source>
</evidence>
<organism evidence="2 3">
    <name type="scientific">Streptomyces violascens</name>
    <dbReference type="NCBI Taxonomy" id="67381"/>
    <lineage>
        <taxon>Bacteria</taxon>
        <taxon>Bacillati</taxon>
        <taxon>Actinomycetota</taxon>
        <taxon>Actinomycetes</taxon>
        <taxon>Kitasatosporales</taxon>
        <taxon>Streptomycetaceae</taxon>
        <taxon>Streptomyces</taxon>
    </lineage>
</organism>
<sequence length="61" mass="6767">MRCARRWVAEYGEAPSVRELGEAAGLSSSGSIAYQLRRMREAGVVVETRGRRSDRCPHCGQ</sequence>
<dbReference type="SUPFAM" id="SSF46785">
    <property type="entry name" value="Winged helix' DNA-binding domain"/>
    <property type="match status" value="1"/>
</dbReference>
<dbReference type="EMBL" id="BNDY01000001">
    <property type="protein sequence ID" value="GHI35687.1"/>
    <property type="molecule type" value="Genomic_DNA"/>
</dbReference>
<proteinExistence type="predicted"/>
<feature type="domain" description="LexA repressor DNA-binding" evidence="1">
    <location>
        <begin position="5"/>
        <end position="50"/>
    </location>
</feature>
<comment type="caution">
    <text evidence="2">The sequence shown here is derived from an EMBL/GenBank/DDBJ whole genome shotgun (WGS) entry which is preliminary data.</text>
</comment>
<dbReference type="Pfam" id="PF01726">
    <property type="entry name" value="LexA_DNA_bind"/>
    <property type="match status" value="1"/>
</dbReference>
<keyword evidence="3" id="KW-1185">Reference proteome</keyword>
<reference evidence="2" key="1">
    <citation type="submission" date="2024-05" db="EMBL/GenBank/DDBJ databases">
        <title>Whole genome shotgun sequence of Streptomyces violascens NBRC 12920.</title>
        <authorList>
            <person name="Komaki H."/>
            <person name="Tamura T."/>
        </authorList>
    </citation>
    <scope>NUCLEOTIDE SEQUENCE</scope>
    <source>
        <strain evidence="2">NBRC 12920</strain>
    </source>
</reference>
<dbReference type="InterPro" id="IPR036388">
    <property type="entry name" value="WH-like_DNA-bd_sf"/>
</dbReference>
<dbReference type="InterPro" id="IPR036390">
    <property type="entry name" value="WH_DNA-bd_sf"/>
</dbReference>